<keyword evidence="5" id="KW-0812">Transmembrane</keyword>
<gene>
    <name evidence="6" type="ORF">PPG34_09435</name>
</gene>
<dbReference type="RefSeq" id="WP_313833007.1">
    <property type="nucleotide sequence ID" value="NZ_JAQOUE010000001.1"/>
</dbReference>
<comment type="caution">
    <text evidence="6">The sequence shown here is derived from an EMBL/GenBank/DDBJ whole genome shotgun (WGS) entry which is preliminary data.</text>
</comment>
<dbReference type="Pfam" id="PF03100">
    <property type="entry name" value="CcmE"/>
    <property type="match status" value="1"/>
</dbReference>
<evidence type="ECO:0000313" key="6">
    <source>
        <dbReference type="EMBL" id="MDT7042576.1"/>
    </source>
</evidence>
<name>A0ABU3K875_9BACT</name>
<keyword evidence="4 5" id="KW-0472">Membrane</keyword>
<evidence type="ECO:0000256" key="1">
    <source>
        <dbReference type="ARBA" id="ARBA00004370"/>
    </source>
</evidence>
<dbReference type="SUPFAM" id="SSF82093">
    <property type="entry name" value="Heme chaperone CcmE"/>
    <property type="match status" value="1"/>
</dbReference>
<organism evidence="6 7">
    <name type="scientific">Candidatus Nitronereus thalassa</name>
    <dbReference type="NCBI Taxonomy" id="3020898"/>
    <lineage>
        <taxon>Bacteria</taxon>
        <taxon>Pseudomonadati</taxon>
        <taxon>Nitrospirota</taxon>
        <taxon>Nitrospiria</taxon>
        <taxon>Nitrospirales</taxon>
        <taxon>Nitrospiraceae</taxon>
        <taxon>Candidatus Nitronereus</taxon>
    </lineage>
</organism>
<dbReference type="InterPro" id="IPR036127">
    <property type="entry name" value="CcmE-like_sf"/>
</dbReference>
<feature type="transmembrane region" description="Helical" evidence="5">
    <location>
        <begin position="6"/>
        <end position="26"/>
    </location>
</feature>
<keyword evidence="2" id="KW-0349">Heme</keyword>
<protein>
    <submittedName>
        <fullName evidence="6">Cytochrome c maturation protein CcmE</fullName>
    </submittedName>
</protein>
<keyword evidence="2" id="KW-0408">Iron</keyword>
<proteinExistence type="predicted"/>
<keyword evidence="5" id="KW-1133">Transmembrane helix</keyword>
<dbReference type="EMBL" id="JAQOUE010000001">
    <property type="protein sequence ID" value="MDT7042576.1"/>
    <property type="molecule type" value="Genomic_DNA"/>
</dbReference>
<dbReference type="InterPro" id="IPR004329">
    <property type="entry name" value="CcmE"/>
</dbReference>
<evidence type="ECO:0000256" key="2">
    <source>
        <dbReference type="ARBA" id="ARBA00022617"/>
    </source>
</evidence>
<keyword evidence="2" id="KW-0479">Metal-binding</keyword>
<keyword evidence="7" id="KW-1185">Reference proteome</keyword>
<reference evidence="6 7" key="1">
    <citation type="journal article" date="2023" name="ISME J.">
        <title>Cultivation and genomic characterization of novel and ubiquitous marine nitrite-oxidizing bacteria from the Nitrospirales.</title>
        <authorList>
            <person name="Mueller A.J."/>
            <person name="Daebeler A."/>
            <person name="Herbold C.W."/>
            <person name="Kirkegaard R.H."/>
            <person name="Daims H."/>
        </authorList>
    </citation>
    <scope>NUCLEOTIDE SEQUENCE [LARGE SCALE GENOMIC DNA]</scope>
    <source>
        <strain evidence="6 7">EB</strain>
    </source>
</reference>
<dbReference type="Gene3D" id="2.40.50.140">
    <property type="entry name" value="Nucleic acid-binding proteins"/>
    <property type="match status" value="1"/>
</dbReference>
<accession>A0ABU3K875</accession>
<feature type="transmembrane region" description="Helical" evidence="5">
    <location>
        <begin position="120"/>
        <end position="141"/>
    </location>
</feature>
<evidence type="ECO:0000256" key="5">
    <source>
        <dbReference type="SAM" id="Phobius"/>
    </source>
</evidence>
<dbReference type="InterPro" id="IPR012340">
    <property type="entry name" value="NA-bd_OB-fold"/>
</dbReference>
<comment type="subcellular location">
    <subcellularLocation>
        <location evidence="1">Membrane</location>
    </subcellularLocation>
</comment>
<evidence type="ECO:0000313" key="7">
    <source>
        <dbReference type="Proteomes" id="UP001250932"/>
    </source>
</evidence>
<evidence type="ECO:0000256" key="3">
    <source>
        <dbReference type="ARBA" id="ARBA00022748"/>
    </source>
</evidence>
<evidence type="ECO:0000256" key="4">
    <source>
        <dbReference type="ARBA" id="ARBA00023136"/>
    </source>
</evidence>
<sequence length="161" mass="17917">MTSLYVRWIVVLIVAVVLSILTFSHYQKHLATLSPSQVKTQGLTQEVRVLGMVRGGTLAGKVDAGDATFELVEDEVTIPVHYLGPPPDNLRELKTLILIGKWNPSDNIFEARDIGLVTNYGFVIGAYLIGLIPLALFLFVMSRRVGLLYEEIKASKLYQEE</sequence>
<keyword evidence="3" id="KW-0201">Cytochrome c-type biogenesis</keyword>
<dbReference type="Proteomes" id="UP001250932">
    <property type="component" value="Unassembled WGS sequence"/>
</dbReference>